<organism evidence="1">
    <name type="scientific">freshwater metagenome</name>
    <dbReference type="NCBI Taxonomy" id="449393"/>
    <lineage>
        <taxon>unclassified sequences</taxon>
        <taxon>metagenomes</taxon>
        <taxon>ecological metagenomes</taxon>
    </lineage>
</organism>
<name>A0A6J6RNI2_9ZZZZ</name>
<sequence>MQATLLRKAAARICAPSSLDPRPRGVLMTRETFPDDIRATASSPDFSPTLATVMATETPASSKAFAVPLVAARENPNSAN</sequence>
<gene>
    <name evidence="1" type="ORF">UFOPK2683_00850</name>
</gene>
<reference evidence="1" key="1">
    <citation type="submission" date="2020-05" db="EMBL/GenBank/DDBJ databases">
        <authorList>
            <person name="Chiriac C."/>
            <person name="Salcher M."/>
            <person name="Ghai R."/>
            <person name="Kavagutti S V."/>
        </authorList>
    </citation>
    <scope>NUCLEOTIDE SEQUENCE</scope>
</reference>
<dbReference type="AlphaFoldDB" id="A0A6J6RNI2"/>
<dbReference type="EMBL" id="CAEZYK010000042">
    <property type="protein sequence ID" value="CAB4724064.1"/>
    <property type="molecule type" value="Genomic_DNA"/>
</dbReference>
<proteinExistence type="predicted"/>
<evidence type="ECO:0000313" key="1">
    <source>
        <dbReference type="EMBL" id="CAB4724064.1"/>
    </source>
</evidence>
<protein>
    <submittedName>
        <fullName evidence="1">Unannotated protein</fullName>
    </submittedName>
</protein>
<accession>A0A6J6RNI2</accession>